<dbReference type="Gene3D" id="1.20.1050.10">
    <property type="match status" value="1"/>
</dbReference>
<dbReference type="InterPro" id="IPR004045">
    <property type="entry name" value="Glutathione_S-Trfase_N"/>
</dbReference>
<protein>
    <submittedName>
        <fullName evidence="2">Glutathione S-transferase N-terminal domain-containing protein</fullName>
    </submittedName>
</protein>
<dbReference type="EMBL" id="JAQQKW010000003">
    <property type="protein sequence ID" value="MDC7693821.1"/>
    <property type="molecule type" value="Genomic_DNA"/>
</dbReference>
<organism evidence="2 3">
    <name type="scientific">Asticcacaulis currens</name>
    <dbReference type="NCBI Taxonomy" id="2984210"/>
    <lineage>
        <taxon>Bacteria</taxon>
        <taxon>Pseudomonadati</taxon>
        <taxon>Pseudomonadota</taxon>
        <taxon>Alphaproteobacteria</taxon>
        <taxon>Caulobacterales</taxon>
        <taxon>Caulobacteraceae</taxon>
        <taxon>Asticcacaulis</taxon>
    </lineage>
</organism>
<dbReference type="PROSITE" id="PS50404">
    <property type="entry name" value="GST_NTER"/>
    <property type="match status" value="1"/>
</dbReference>
<name>A0ABT5IEE1_9CAUL</name>
<proteinExistence type="predicted"/>
<dbReference type="Pfam" id="PF13409">
    <property type="entry name" value="GST_N_2"/>
    <property type="match status" value="1"/>
</dbReference>
<feature type="domain" description="GST N-terminal" evidence="1">
    <location>
        <begin position="1"/>
        <end position="79"/>
    </location>
</feature>
<dbReference type="InterPro" id="IPR040079">
    <property type="entry name" value="Glutathione_S-Trfase"/>
</dbReference>
<dbReference type="Gene3D" id="3.40.30.10">
    <property type="entry name" value="Glutaredoxin"/>
    <property type="match status" value="1"/>
</dbReference>
<dbReference type="SFLD" id="SFLDS00019">
    <property type="entry name" value="Glutathione_Transferase_(cytos"/>
    <property type="match status" value="1"/>
</dbReference>
<gene>
    <name evidence="2" type="ORF">PQU94_05935</name>
</gene>
<reference evidence="2 3" key="1">
    <citation type="submission" date="2023-01" db="EMBL/GenBank/DDBJ databases">
        <title>Novel species of the genus Asticcacaulis isolated from rivers.</title>
        <authorList>
            <person name="Lu H."/>
        </authorList>
    </citation>
    <scope>NUCLEOTIDE SEQUENCE [LARGE SCALE GENOMIC DNA]</scope>
    <source>
        <strain evidence="2 3">DXS10W</strain>
    </source>
</reference>
<dbReference type="CDD" id="cd03205">
    <property type="entry name" value="GST_C_6"/>
    <property type="match status" value="1"/>
</dbReference>
<evidence type="ECO:0000313" key="3">
    <source>
        <dbReference type="Proteomes" id="UP001216595"/>
    </source>
</evidence>
<evidence type="ECO:0000259" key="1">
    <source>
        <dbReference type="PROSITE" id="PS50404"/>
    </source>
</evidence>
<dbReference type="RefSeq" id="WP_272740552.1">
    <property type="nucleotide sequence ID" value="NZ_JAQQKW010000003.1"/>
</dbReference>
<dbReference type="InterPro" id="IPR036282">
    <property type="entry name" value="Glutathione-S-Trfase_C_sf"/>
</dbReference>
<dbReference type="SUPFAM" id="SSF47616">
    <property type="entry name" value="GST C-terminal domain-like"/>
    <property type="match status" value="1"/>
</dbReference>
<sequence>MRLFINSGSPFARKCRILVREMGLTDRVEDVPTVTLDSAPEHVAVNPFAQIPALVTDHGALIDSTLICEWLAAHYGPYPLYPEGEAQWAARQAEALADGILETAVKMVIEHRRPEHERSATWLKRWEEGLRRALKAVDGLGVLSDAPPGLAEITLASAATYIDFRFPQLDWHAEAPRLVALRDQLEKRQSFIDTYPA</sequence>
<dbReference type="PANTHER" id="PTHR42673">
    <property type="entry name" value="MALEYLACETOACETATE ISOMERASE"/>
    <property type="match status" value="1"/>
</dbReference>
<dbReference type="InterPro" id="IPR036249">
    <property type="entry name" value="Thioredoxin-like_sf"/>
</dbReference>
<dbReference type="PANTHER" id="PTHR42673:SF4">
    <property type="entry name" value="MALEYLACETOACETATE ISOMERASE"/>
    <property type="match status" value="1"/>
</dbReference>
<comment type="caution">
    <text evidence="2">The sequence shown here is derived from an EMBL/GenBank/DDBJ whole genome shotgun (WGS) entry which is preliminary data.</text>
</comment>
<dbReference type="SUPFAM" id="SSF52833">
    <property type="entry name" value="Thioredoxin-like"/>
    <property type="match status" value="1"/>
</dbReference>
<keyword evidence="3" id="KW-1185">Reference proteome</keyword>
<accession>A0ABT5IEE1</accession>
<dbReference type="Proteomes" id="UP001216595">
    <property type="component" value="Unassembled WGS sequence"/>
</dbReference>
<dbReference type="Pfam" id="PF13410">
    <property type="entry name" value="GST_C_2"/>
    <property type="match status" value="1"/>
</dbReference>
<evidence type="ECO:0000313" key="2">
    <source>
        <dbReference type="EMBL" id="MDC7693821.1"/>
    </source>
</evidence>